<dbReference type="CDD" id="cd12148">
    <property type="entry name" value="fungal_TF_MHR"/>
    <property type="match status" value="1"/>
</dbReference>
<evidence type="ECO:0000313" key="7">
    <source>
        <dbReference type="EMBL" id="QKX56048.1"/>
    </source>
</evidence>
<evidence type="ECO:0000256" key="6">
    <source>
        <dbReference type="SAM" id="MobiDB-lite"/>
    </source>
</evidence>
<gene>
    <name evidence="7" type="ORF">TRUGW13939_03148</name>
</gene>
<comment type="subcellular location">
    <subcellularLocation>
        <location evidence="1">Nucleus</location>
    </subcellularLocation>
</comment>
<dbReference type="AlphaFoldDB" id="A0A7H8QQ90"/>
<evidence type="ECO:0000313" key="8">
    <source>
        <dbReference type="Proteomes" id="UP000509510"/>
    </source>
</evidence>
<keyword evidence="2" id="KW-0805">Transcription regulation</keyword>
<dbReference type="RefSeq" id="XP_035342226.1">
    <property type="nucleotide sequence ID" value="XM_035486333.1"/>
</dbReference>
<dbReference type="KEGG" id="trg:TRUGW13939_03148"/>
<dbReference type="Proteomes" id="UP000509510">
    <property type="component" value="Chromosome II"/>
</dbReference>
<organism evidence="7 8">
    <name type="scientific">Talaromyces rugulosus</name>
    <name type="common">Penicillium rugulosum</name>
    <dbReference type="NCBI Taxonomy" id="121627"/>
    <lineage>
        <taxon>Eukaryota</taxon>
        <taxon>Fungi</taxon>
        <taxon>Dikarya</taxon>
        <taxon>Ascomycota</taxon>
        <taxon>Pezizomycotina</taxon>
        <taxon>Eurotiomycetes</taxon>
        <taxon>Eurotiomycetidae</taxon>
        <taxon>Eurotiales</taxon>
        <taxon>Trichocomaceae</taxon>
        <taxon>Talaromyces</taxon>
        <taxon>Talaromyces sect. Islandici</taxon>
    </lineage>
</organism>
<keyword evidence="4" id="KW-0804">Transcription</keyword>
<evidence type="ECO:0000256" key="2">
    <source>
        <dbReference type="ARBA" id="ARBA00023015"/>
    </source>
</evidence>
<sequence length="666" mass="75244">MDPPWGDPRPGAVAAPISSMSDSNTSTRPKSLPRGGGAGPRACRTCAVAKSTSRVSQLEQKLDDIVTLLKESQDQDGKTNTDTNEDTNSSSAGSPMETSHLDTLYHRRTSSAIYADTIPRSHPIRTMLQAPPTSNTGFTHTSPMPDPRPAGQVEQFTPRTQQDVCLEAYRSSMATYFPFVLVPSHITANELAEKKPFLAKMIFTVSHCQDYGPHNERGKEILRHLTDRLFLEGEKSLDLLQGMLIYIAWYRILFYGGRQITTLLQIATSLATDLGLNLPVREDRYKTVQDVIWTLLQGVVNIQRQTLEERRAFLGCFYLSSWICFSSLGMEPIPYTPYVKECCQVLAEANQSPSDLLAVELVRIQCVMNSVRQAVPAGPIEMEKFYTSIDLHISAAQQQLETLRKNWPVNKAIQEQLTLHYYYAEMLLYEIPVFLILNRPNFNQSDWPPALNHRTIEYLTLLGSSATAALETFYAIHHRNYFQITMMSWEPFIRVLVIVRKLIFLREVPGWDYKEARRHFDLAGILDKITANTTKASELARLVNSGTDDAWGGCHNTRPDQHHIFIDGKNDMLLDLAARTSRFKAGYFEAIRLEEAGVPTDGQPLVASSQPAHQQVPSDGGQHQYQQMPPQNIMGTEMWPAPETGETLPTMDDDFWLGFWQEWQLN</sequence>
<keyword evidence="3" id="KW-0238">DNA-binding</keyword>
<feature type="compositionally biased region" description="Polar residues" evidence="6">
    <location>
        <begin position="18"/>
        <end position="29"/>
    </location>
</feature>
<evidence type="ECO:0008006" key="9">
    <source>
        <dbReference type="Google" id="ProtNLM"/>
    </source>
</evidence>
<name>A0A7H8QQ90_TALRU</name>
<dbReference type="PANTHER" id="PTHR31845">
    <property type="entry name" value="FINGER DOMAIN PROTEIN, PUTATIVE-RELATED"/>
    <property type="match status" value="1"/>
</dbReference>
<dbReference type="GO" id="GO:0005634">
    <property type="term" value="C:nucleus"/>
    <property type="evidence" value="ECO:0007669"/>
    <property type="project" value="UniProtKB-SubCell"/>
</dbReference>
<feature type="compositionally biased region" description="Low complexity" evidence="6">
    <location>
        <begin position="80"/>
        <end position="91"/>
    </location>
</feature>
<dbReference type="GeneID" id="55990653"/>
<accession>A0A7H8QQ90</accession>
<dbReference type="EMBL" id="CP055899">
    <property type="protein sequence ID" value="QKX56048.1"/>
    <property type="molecule type" value="Genomic_DNA"/>
</dbReference>
<feature type="region of interest" description="Disordered" evidence="6">
    <location>
        <begin position="70"/>
        <end position="98"/>
    </location>
</feature>
<evidence type="ECO:0000256" key="3">
    <source>
        <dbReference type="ARBA" id="ARBA00023125"/>
    </source>
</evidence>
<feature type="region of interest" description="Disordered" evidence="6">
    <location>
        <begin position="601"/>
        <end position="625"/>
    </location>
</feature>
<feature type="compositionally biased region" description="Polar residues" evidence="6">
    <location>
        <begin position="606"/>
        <end position="625"/>
    </location>
</feature>
<dbReference type="OrthoDB" id="5226580at2759"/>
<evidence type="ECO:0000256" key="1">
    <source>
        <dbReference type="ARBA" id="ARBA00004123"/>
    </source>
</evidence>
<dbReference type="GO" id="GO:0000976">
    <property type="term" value="F:transcription cis-regulatory region binding"/>
    <property type="evidence" value="ECO:0007669"/>
    <property type="project" value="TreeGrafter"/>
</dbReference>
<evidence type="ECO:0000256" key="4">
    <source>
        <dbReference type="ARBA" id="ARBA00023163"/>
    </source>
</evidence>
<feature type="region of interest" description="Disordered" evidence="6">
    <location>
        <begin position="1"/>
        <end position="42"/>
    </location>
</feature>
<keyword evidence="8" id="KW-1185">Reference proteome</keyword>
<protein>
    <recommendedName>
        <fullName evidence="9">Transcription factor domain-containing protein</fullName>
    </recommendedName>
</protein>
<dbReference type="PANTHER" id="PTHR31845:SF10">
    <property type="entry name" value="ZN(II)2CYS6 TRANSCRIPTION FACTOR (EUROFUNG)"/>
    <property type="match status" value="1"/>
</dbReference>
<reference evidence="8" key="1">
    <citation type="submission" date="2020-06" db="EMBL/GenBank/DDBJ databases">
        <title>A chromosome-scale genome assembly of Talaromyces rugulosus W13939.</title>
        <authorList>
            <person name="Wang B."/>
            <person name="Guo L."/>
            <person name="Ye K."/>
            <person name="Wang L."/>
        </authorList>
    </citation>
    <scope>NUCLEOTIDE SEQUENCE [LARGE SCALE GENOMIC DNA]</scope>
    <source>
        <strain evidence="8">W13939</strain>
    </source>
</reference>
<dbReference type="GO" id="GO:0000981">
    <property type="term" value="F:DNA-binding transcription factor activity, RNA polymerase II-specific"/>
    <property type="evidence" value="ECO:0007669"/>
    <property type="project" value="TreeGrafter"/>
</dbReference>
<evidence type="ECO:0000256" key="5">
    <source>
        <dbReference type="ARBA" id="ARBA00023242"/>
    </source>
</evidence>
<proteinExistence type="predicted"/>
<dbReference type="InterPro" id="IPR051089">
    <property type="entry name" value="prtT"/>
</dbReference>
<keyword evidence="5" id="KW-0539">Nucleus</keyword>